<dbReference type="GO" id="GO:0003677">
    <property type="term" value="F:DNA binding"/>
    <property type="evidence" value="ECO:0007669"/>
    <property type="project" value="UniProtKB-UniRule"/>
</dbReference>
<dbReference type="InterPro" id="IPR037118">
    <property type="entry name" value="Val-tRNA_synth_C_sf"/>
</dbReference>
<keyword evidence="14" id="KW-1185">Reference proteome</keyword>
<dbReference type="InterPro" id="IPR027417">
    <property type="entry name" value="P-loop_NTPase"/>
</dbReference>
<evidence type="ECO:0000256" key="4">
    <source>
        <dbReference type="ARBA" id="ARBA00022763"/>
    </source>
</evidence>
<keyword evidence="6 11" id="KW-0067">ATP-binding</keyword>
<keyword evidence="2 11" id="KW-0677">Repeat</keyword>
<keyword evidence="5 11" id="KW-0378">Hydrolase</keyword>
<dbReference type="GO" id="GO:0005737">
    <property type="term" value="C:cytoplasm"/>
    <property type="evidence" value="ECO:0007669"/>
    <property type="project" value="UniProtKB-SubCell"/>
</dbReference>
<sequence>MALISASNISLSFSGPLLLDNISLQIHAGERICLLGRNGEGKSTLMRILSREITPDSGEVGLGKGLVTASLPQEVPSDLTGTVYDVVASGAGEAGLCLAALRHEGHDDACIDPALLARAHRLLDEQAGWSLTRKIDTVITHLGLDPEAQFTSLSGGVKRKTLLARALAGEPDILFLDEPTNHLDVDAIRWLEDFLVKQSRTLFFVTHDRMFLRHVANRILELDRGVLVDWACDYDTFLQRKEDVLATEETLWRKFDQKLKEEEIWIRKGIKARRTRNEGRVRALQAMRAERSQRRERTGTVSMQIQEGRKTGGLVLEVTNISYAWGDEPVIRDFSANIMRGDKVGIVGPNGAGKTTLLKLLLGALAPQSGKVRQGTHLEVAYSDQMRSLLDETKTAREIVGEGADYIDVNENRRHVIGYLKDFLFTPDRAQTPVGLLSGGERNRLLLAKLFTRPCNVLVLDEPTNDLDQETLELLEELIGDFPGTVLVVSHDREFLNNTVTSCLVFEGQGRVVEYAGGYDDWLSQRPQVAEPEPVLPKAAKPRVAKARKLTYKENMELDALPGRIEALEADIAALQEQMNDPQFYTNDHTVVAAAAVRLEVLEAELDSLLTRWDELEELRMVCESS</sequence>
<dbReference type="Gene3D" id="1.10.287.380">
    <property type="entry name" value="Valyl-tRNA synthetase, C-terminal domain"/>
    <property type="match status" value="1"/>
</dbReference>
<dbReference type="GO" id="GO:0005524">
    <property type="term" value="F:ATP binding"/>
    <property type="evidence" value="ECO:0007669"/>
    <property type="project" value="UniProtKB-UniRule"/>
</dbReference>
<keyword evidence="3 11" id="KW-0547">Nucleotide-binding</keyword>
<dbReference type="FunFam" id="3.40.50.300:FF:000011">
    <property type="entry name" value="Putative ABC transporter ATP-binding component"/>
    <property type="match status" value="1"/>
</dbReference>
<dbReference type="AlphaFoldDB" id="A0A1I3WMU5"/>
<evidence type="ECO:0000259" key="12">
    <source>
        <dbReference type="PROSITE" id="PS50893"/>
    </source>
</evidence>
<feature type="domain" description="ABC transporter" evidence="12">
    <location>
        <begin position="4"/>
        <end position="249"/>
    </location>
</feature>
<evidence type="ECO:0000256" key="6">
    <source>
        <dbReference type="ARBA" id="ARBA00022840"/>
    </source>
</evidence>
<dbReference type="InterPro" id="IPR003593">
    <property type="entry name" value="AAA+_ATPase"/>
</dbReference>
<dbReference type="PROSITE" id="PS00211">
    <property type="entry name" value="ABC_TRANSPORTER_1"/>
    <property type="match status" value="1"/>
</dbReference>
<evidence type="ECO:0000256" key="5">
    <source>
        <dbReference type="ARBA" id="ARBA00022801"/>
    </source>
</evidence>
<dbReference type="InterPro" id="IPR032781">
    <property type="entry name" value="ABC_tran_Xtn"/>
</dbReference>
<comment type="subcellular location">
    <subcellularLocation>
        <location evidence="11">Cytoplasm</location>
    </subcellularLocation>
    <text evidence="11">Associates with ribosomes.</text>
</comment>
<evidence type="ECO:0000256" key="11">
    <source>
        <dbReference type="HAMAP-Rule" id="MF_00848"/>
    </source>
</evidence>
<gene>
    <name evidence="11" type="primary">uup</name>
    <name evidence="13" type="ORF">SAMN04488082_11386</name>
</gene>
<dbReference type="Proteomes" id="UP000198635">
    <property type="component" value="Unassembled WGS sequence"/>
</dbReference>
<evidence type="ECO:0000256" key="8">
    <source>
        <dbReference type="ARBA" id="ARBA00023204"/>
    </source>
</evidence>
<dbReference type="FunFam" id="3.40.50.300:FF:000309">
    <property type="entry name" value="ABC transporter ATP-binding protein"/>
    <property type="match status" value="1"/>
</dbReference>
<feature type="coiled-coil region" evidence="11">
    <location>
        <begin position="558"/>
        <end position="619"/>
    </location>
</feature>
<dbReference type="InterPro" id="IPR051309">
    <property type="entry name" value="ABCF_ATPase"/>
</dbReference>
<name>A0A1I3WMU5_9BACT</name>
<dbReference type="GO" id="GO:0006281">
    <property type="term" value="P:DNA repair"/>
    <property type="evidence" value="ECO:0007669"/>
    <property type="project" value="UniProtKB-KW"/>
</dbReference>
<dbReference type="PANTHER" id="PTHR42855">
    <property type="entry name" value="ABC TRANSPORTER ATP-BINDING SUBUNIT"/>
    <property type="match status" value="1"/>
</dbReference>
<dbReference type="InterPro" id="IPR032524">
    <property type="entry name" value="ABC_tran_C"/>
</dbReference>
<dbReference type="SUPFAM" id="SSF52540">
    <property type="entry name" value="P-loop containing nucleoside triphosphate hydrolases"/>
    <property type="match status" value="2"/>
</dbReference>
<evidence type="ECO:0000256" key="1">
    <source>
        <dbReference type="ARBA" id="ARBA00022490"/>
    </source>
</evidence>
<dbReference type="Pfam" id="PF16326">
    <property type="entry name" value="ABC_tran_CTD"/>
    <property type="match status" value="1"/>
</dbReference>
<dbReference type="PANTHER" id="PTHR42855:SF1">
    <property type="entry name" value="ABC TRANSPORTER DOMAIN-CONTAINING PROTEIN"/>
    <property type="match status" value="1"/>
</dbReference>
<evidence type="ECO:0000256" key="3">
    <source>
        <dbReference type="ARBA" id="ARBA00022741"/>
    </source>
</evidence>
<dbReference type="GO" id="GO:0016887">
    <property type="term" value="F:ATP hydrolysis activity"/>
    <property type="evidence" value="ECO:0007669"/>
    <property type="project" value="UniProtKB-UniRule"/>
</dbReference>
<dbReference type="InterPro" id="IPR043686">
    <property type="entry name" value="Uup"/>
</dbReference>
<evidence type="ECO:0000313" key="13">
    <source>
        <dbReference type="EMBL" id="SFK07786.1"/>
    </source>
</evidence>
<dbReference type="CDD" id="cd03221">
    <property type="entry name" value="ABCF_EF-3"/>
    <property type="match status" value="2"/>
</dbReference>
<evidence type="ECO:0000256" key="9">
    <source>
        <dbReference type="ARBA" id="ARBA00049360"/>
    </source>
</evidence>
<reference evidence="14" key="1">
    <citation type="submission" date="2016-10" db="EMBL/GenBank/DDBJ databases">
        <authorList>
            <person name="Varghese N."/>
            <person name="Submissions S."/>
        </authorList>
    </citation>
    <scope>NUCLEOTIDE SEQUENCE [LARGE SCALE GENOMIC DNA]</scope>
    <source>
        <strain evidence="14">DSM 5918</strain>
    </source>
</reference>
<proteinExistence type="inferred from homology"/>
<dbReference type="EC" id="3.6.1.-" evidence="11"/>
<evidence type="ECO:0000313" key="14">
    <source>
        <dbReference type="Proteomes" id="UP000198635"/>
    </source>
</evidence>
<keyword evidence="8 11" id="KW-0234">DNA repair</keyword>
<comment type="catalytic activity">
    <reaction evidence="9 11">
        <text>ATP + H2O = ADP + phosphate + H(+)</text>
        <dbReference type="Rhea" id="RHEA:13065"/>
        <dbReference type="ChEBI" id="CHEBI:15377"/>
        <dbReference type="ChEBI" id="CHEBI:15378"/>
        <dbReference type="ChEBI" id="CHEBI:30616"/>
        <dbReference type="ChEBI" id="CHEBI:43474"/>
        <dbReference type="ChEBI" id="CHEBI:456216"/>
    </reaction>
</comment>
<feature type="domain" description="ABC transporter" evidence="12">
    <location>
        <begin position="316"/>
        <end position="534"/>
    </location>
</feature>
<dbReference type="InterPro" id="IPR017871">
    <property type="entry name" value="ABC_transporter-like_CS"/>
</dbReference>
<keyword evidence="4 11" id="KW-0227">DNA damage</keyword>
<evidence type="ECO:0000256" key="7">
    <source>
        <dbReference type="ARBA" id="ARBA00023125"/>
    </source>
</evidence>
<comment type="function">
    <text evidence="11">Probably plays a role in ribosome assembly or function. May be involved in resolution of branched DNA intermediates that result from template switching in postreplication gaps. Binds DNA and has ATPase activity.</text>
</comment>
<dbReference type="Pfam" id="PF00005">
    <property type="entry name" value="ABC_tran"/>
    <property type="match status" value="2"/>
</dbReference>
<dbReference type="Gene3D" id="3.40.50.300">
    <property type="entry name" value="P-loop containing nucleotide triphosphate hydrolases"/>
    <property type="match status" value="2"/>
</dbReference>
<dbReference type="SMART" id="SM00382">
    <property type="entry name" value="AAA"/>
    <property type="match status" value="2"/>
</dbReference>
<accession>A0A1I3WMU5</accession>
<dbReference type="OrthoDB" id="9808609at2"/>
<dbReference type="Pfam" id="PF12848">
    <property type="entry name" value="ABC_tran_Xtn"/>
    <property type="match status" value="1"/>
</dbReference>
<dbReference type="RefSeq" id="WP_092376295.1">
    <property type="nucleotide sequence ID" value="NZ_FORX01000013.1"/>
</dbReference>
<dbReference type="InterPro" id="IPR003439">
    <property type="entry name" value="ABC_transporter-like_ATP-bd"/>
</dbReference>
<evidence type="ECO:0000256" key="2">
    <source>
        <dbReference type="ARBA" id="ARBA00022737"/>
    </source>
</evidence>
<protein>
    <recommendedName>
        <fullName evidence="11">ATP-binding protein Uup</fullName>
        <ecNumber evidence="11">3.6.1.-</ecNumber>
    </recommendedName>
</protein>
<dbReference type="EMBL" id="FORX01000013">
    <property type="protein sequence ID" value="SFK07786.1"/>
    <property type="molecule type" value="Genomic_DNA"/>
</dbReference>
<keyword evidence="1 11" id="KW-0963">Cytoplasm</keyword>
<comment type="similarity">
    <text evidence="10 11">Belongs to the ABC transporter superfamily. ABCF family. Uup subfamily.</text>
</comment>
<organism evidence="13 14">
    <name type="scientific">Desulfomicrobium apsheronum</name>
    <dbReference type="NCBI Taxonomy" id="52560"/>
    <lineage>
        <taxon>Bacteria</taxon>
        <taxon>Pseudomonadati</taxon>
        <taxon>Thermodesulfobacteriota</taxon>
        <taxon>Desulfovibrionia</taxon>
        <taxon>Desulfovibrionales</taxon>
        <taxon>Desulfomicrobiaceae</taxon>
        <taxon>Desulfomicrobium</taxon>
    </lineage>
</organism>
<dbReference type="PROSITE" id="PS50893">
    <property type="entry name" value="ABC_TRANSPORTER_2"/>
    <property type="match status" value="2"/>
</dbReference>
<feature type="binding site" evidence="11">
    <location>
        <begin position="36"/>
        <end position="43"/>
    </location>
    <ligand>
        <name>ATP</name>
        <dbReference type="ChEBI" id="CHEBI:30616"/>
        <label>1</label>
    </ligand>
</feature>
<dbReference type="HAMAP" id="MF_00848">
    <property type="entry name" value="Uup"/>
    <property type="match status" value="1"/>
</dbReference>
<keyword evidence="11" id="KW-0175">Coiled coil</keyword>
<keyword evidence="7 11" id="KW-0238">DNA-binding</keyword>
<evidence type="ECO:0000256" key="10">
    <source>
        <dbReference type="ARBA" id="ARBA00061478"/>
    </source>
</evidence>
<dbReference type="GO" id="GO:0043022">
    <property type="term" value="F:ribosome binding"/>
    <property type="evidence" value="ECO:0007669"/>
    <property type="project" value="UniProtKB-UniRule"/>
</dbReference>
<dbReference type="STRING" id="52560.SAMN04488082_11386"/>
<feature type="binding site" evidence="11">
    <location>
        <begin position="348"/>
        <end position="355"/>
    </location>
    <ligand>
        <name>ATP</name>
        <dbReference type="ChEBI" id="CHEBI:30616"/>
        <label>2</label>
    </ligand>
</feature>